<feature type="transmembrane region" description="Helical" evidence="1">
    <location>
        <begin position="33"/>
        <end position="54"/>
    </location>
</feature>
<keyword evidence="1" id="KW-0812">Transmembrane</keyword>
<gene>
    <name evidence="2" type="ORF">COT97_01265</name>
</gene>
<name>A0A2H0V5S5_9BACT</name>
<evidence type="ECO:0000313" key="2">
    <source>
        <dbReference type="EMBL" id="PIR94467.1"/>
    </source>
</evidence>
<dbReference type="Proteomes" id="UP000229901">
    <property type="component" value="Unassembled WGS sequence"/>
</dbReference>
<comment type="caution">
    <text evidence="2">The sequence shown here is derived from an EMBL/GenBank/DDBJ whole genome shotgun (WGS) entry which is preliminary data.</text>
</comment>
<proteinExistence type="predicted"/>
<accession>A0A2H0V5S5</accession>
<reference evidence="3" key="1">
    <citation type="submission" date="2017-09" db="EMBL/GenBank/DDBJ databases">
        <title>Depth-based differentiation of microbial function through sediment-hosted aquifers and enrichment of novel symbionts in the deep terrestrial subsurface.</title>
        <authorList>
            <person name="Probst A.J."/>
            <person name="Ladd B."/>
            <person name="Jarett J.K."/>
            <person name="Geller-Mcgrath D.E."/>
            <person name="Sieber C.M.K."/>
            <person name="Emerson J.B."/>
            <person name="Anantharaman K."/>
            <person name="Thomas B.C."/>
            <person name="Malmstrom R."/>
            <person name="Stieglmeier M."/>
            <person name="Klingl A."/>
            <person name="Woyke T."/>
            <person name="Ryan C.M."/>
            <person name="Banfield J.F."/>
        </authorList>
    </citation>
    <scope>NUCLEOTIDE SEQUENCE [LARGE SCALE GENOMIC DNA]</scope>
</reference>
<evidence type="ECO:0000313" key="3">
    <source>
        <dbReference type="Proteomes" id="UP000229901"/>
    </source>
</evidence>
<keyword evidence="1" id="KW-0472">Membrane</keyword>
<dbReference type="AlphaFoldDB" id="A0A2H0V5S5"/>
<keyword evidence="1" id="KW-1133">Transmembrane helix</keyword>
<evidence type="ECO:0000256" key="1">
    <source>
        <dbReference type="SAM" id="Phobius"/>
    </source>
</evidence>
<organism evidence="2 3">
    <name type="scientific">Candidatus Falkowbacteria bacterium CG10_big_fil_rev_8_21_14_0_10_39_11</name>
    <dbReference type="NCBI Taxonomy" id="1974565"/>
    <lineage>
        <taxon>Bacteria</taxon>
        <taxon>Candidatus Falkowiibacteriota</taxon>
    </lineage>
</organism>
<protein>
    <submittedName>
        <fullName evidence="2">Uncharacterized protein</fullName>
    </submittedName>
</protein>
<sequence length="151" mass="17572">MPREWKQKDPRDFDWMERIGNWLERNILSSRKLLPIMIVSMFAFFFMTCVLPWLTHHKQMMAYDEITDLYSSECKLQISCANALRGEDSLRAAFVGSDLCSEHLAGHDLEQLVSMLDAVIYSLPWYAKISHNMPGTCLVPEYRQMAEGAKY</sequence>
<dbReference type="EMBL" id="PFAP01000005">
    <property type="protein sequence ID" value="PIR94467.1"/>
    <property type="molecule type" value="Genomic_DNA"/>
</dbReference>